<dbReference type="SUPFAM" id="SSF53756">
    <property type="entry name" value="UDP-Glycosyltransferase/glycogen phosphorylase"/>
    <property type="match status" value="1"/>
</dbReference>
<dbReference type="Proteomes" id="UP000305267">
    <property type="component" value="Unassembled WGS sequence"/>
</dbReference>
<accession>A0A5C4LDX1</accession>
<dbReference type="Pfam" id="PF06258">
    <property type="entry name" value="Mito_fiss_Elm1"/>
    <property type="match status" value="1"/>
</dbReference>
<feature type="region of interest" description="Disordered" evidence="1">
    <location>
        <begin position="1"/>
        <end position="33"/>
    </location>
</feature>
<organism evidence="2 3">
    <name type="scientific">Methylobacterium terricola</name>
    <dbReference type="NCBI Taxonomy" id="2583531"/>
    <lineage>
        <taxon>Bacteria</taxon>
        <taxon>Pseudomonadati</taxon>
        <taxon>Pseudomonadota</taxon>
        <taxon>Alphaproteobacteria</taxon>
        <taxon>Hyphomicrobiales</taxon>
        <taxon>Methylobacteriaceae</taxon>
        <taxon>Methylobacterium</taxon>
    </lineage>
</organism>
<gene>
    <name evidence="2" type="ORF">FF100_19095</name>
</gene>
<dbReference type="AlphaFoldDB" id="A0A5C4LDX1"/>
<reference evidence="2 3" key="1">
    <citation type="submission" date="2019-06" db="EMBL/GenBank/DDBJ databases">
        <title>Genome of Methylobacterium sp. 17Sr1-39.</title>
        <authorList>
            <person name="Seo T."/>
        </authorList>
    </citation>
    <scope>NUCLEOTIDE SEQUENCE [LARGE SCALE GENOMIC DNA]</scope>
    <source>
        <strain evidence="2 3">17Sr1-39</strain>
    </source>
</reference>
<dbReference type="InterPro" id="IPR009367">
    <property type="entry name" value="Elm1-like"/>
</dbReference>
<sequence>MEEAGGRGSEANDGCHGGSRRASAERGAIGHGPERLTGQALTALAPSPHRGAVATPSPLLPAGTTAWLITDGKAGDLAPCRGLAEALGLAAEERMVAPRPPFSWLAPRGPADPRERALHPPWPDLAIATGRRAVPALRAVKRRSRGETFTVFLRDPRIGTRAADLIWVPAHDRLRGPNVVVTDLGPHPVSPARLAAARAQPDPRLAALPRPRAAVLVGGDSRHGRFPDEDGRRLLAGLERLADEASLMITASRRTPGPLRAALADLARRRGGFVWDGSGENPYLALLALADTIVATADSANMVTEACAAGAPVLLFEPRNLYPRHRPLFEALKSQGTVHPFAGRVEALRPKPLDMTLAIAQAVANAYIGHRDALARRTTR</sequence>
<dbReference type="OrthoDB" id="272235at2"/>
<proteinExistence type="predicted"/>
<evidence type="ECO:0000256" key="1">
    <source>
        <dbReference type="SAM" id="MobiDB-lite"/>
    </source>
</evidence>
<protein>
    <submittedName>
        <fullName evidence="2">Nucleoside-diphosphate sugar epimerase</fullName>
    </submittedName>
</protein>
<keyword evidence="3" id="KW-1185">Reference proteome</keyword>
<evidence type="ECO:0000313" key="2">
    <source>
        <dbReference type="EMBL" id="TNC11744.1"/>
    </source>
</evidence>
<dbReference type="EMBL" id="VDDA01000008">
    <property type="protein sequence ID" value="TNC11744.1"/>
    <property type="molecule type" value="Genomic_DNA"/>
</dbReference>
<dbReference type="PANTHER" id="PTHR33986:SF15">
    <property type="entry name" value="MITOCHONDRIAL FISSION PROTEIN ELM1"/>
    <property type="match status" value="1"/>
</dbReference>
<name>A0A5C4LDX1_9HYPH</name>
<evidence type="ECO:0000313" key="3">
    <source>
        <dbReference type="Proteomes" id="UP000305267"/>
    </source>
</evidence>
<comment type="caution">
    <text evidence="2">The sequence shown here is derived from an EMBL/GenBank/DDBJ whole genome shotgun (WGS) entry which is preliminary data.</text>
</comment>
<dbReference type="PANTHER" id="PTHR33986">
    <property type="entry name" value="OS02G0535700 PROTEIN"/>
    <property type="match status" value="1"/>
</dbReference>